<organism evidence="1 2">
    <name type="scientific">Glutamicibacter soli</name>
    <dbReference type="NCBI Taxonomy" id="453836"/>
    <lineage>
        <taxon>Bacteria</taxon>
        <taxon>Bacillati</taxon>
        <taxon>Actinomycetota</taxon>
        <taxon>Actinomycetes</taxon>
        <taxon>Micrococcales</taxon>
        <taxon>Micrococcaceae</taxon>
        <taxon>Glutamicibacter</taxon>
    </lineage>
</organism>
<protein>
    <submittedName>
        <fullName evidence="1">Uncharacterized protein</fullName>
    </submittedName>
</protein>
<proteinExistence type="predicted"/>
<gene>
    <name evidence="1" type="ORF">GT020_09685</name>
</gene>
<comment type="caution">
    <text evidence="1">The sequence shown here is derived from an EMBL/GenBank/DDBJ whole genome shotgun (WGS) entry which is preliminary data.</text>
</comment>
<accession>A0A6L9G5U9</accession>
<dbReference type="RefSeq" id="WP_161449074.1">
    <property type="nucleotide sequence ID" value="NZ_WYDN01000007.1"/>
</dbReference>
<evidence type="ECO:0000313" key="1">
    <source>
        <dbReference type="EMBL" id="NAZ16333.1"/>
    </source>
</evidence>
<name>A0A6L9G5U9_9MICC</name>
<dbReference type="Proteomes" id="UP000477543">
    <property type="component" value="Unassembled WGS sequence"/>
</dbReference>
<evidence type="ECO:0000313" key="2">
    <source>
        <dbReference type="Proteomes" id="UP000477543"/>
    </source>
</evidence>
<reference evidence="1 2" key="1">
    <citation type="submission" date="2020-01" db="EMBL/GenBank/DDBJ databases">
        <title>Glutamicibacter soli M275.</title>
        <authorList>
            <person name="Meng X."/>
        </authorList>
    </citation>
    <scope>NUCLEOTIDE SEQUENCE [LARGE SCALE GENOMIC DNA]</scope>
    <source>
        <strain evidence="1 2">M275</strain>
    </source>
</reference>
<dbReference type="AlphaFoldDB" id="A0A6L9G5U9"/>
<dbReference type="EMBL" id="WYDN01000007">
    <property type="protein sequence ID" value="NAZ16333.1"/>
    <property type="molecule type" value="Genomic_DNA"/>
</dbReference>
<sequence length="77" mass="9060">MLIRNNEIDQFGNQMQELIGDLCEPRDAYEDILACYFFINDSWITVTARQDGTEKQFRDKYQNLATKFAEQAEFGIK</sequence>